<comment type="caution">
    <text evidence="2">The sequence shown here is derived from an EMBL/GenBank/DDBJ whole genome shotgun (WGS) entry which is preliminary data.</text>
</comment>
<gene>
    <name evidence="2" type="ORF">CTEN210_08680</name>
</gene>
<keyword evidence="3" id="KW-1185">Reference proteome</keyword>
<reference evidence="2 3" key="1">
    <citation type="journal article" date="2021" name="Sci. Rep.">
        <title>The genome of the diatom Chaetoceros tenuissimus carries an ancient integrated fragment of an extant virus.</title>
        <authorList>
            <person name="Hongo Y."/>
            <person name="Kimura K."/>
            <person name="Takaki Y."/>
            <person name="Yoshida Y."/>
            <person name="Baba S."/>
            <person name="Kobayashi G."/>
            <person name="Nagasaki K."/>
            <person name="Hano T."/>
            <person name="Tomaru Y."/>
        </authorList>
    </citation>
    <scope>NUCLEOTIDE SEQUENCE [LARGE SCALE GENOMIC DNA]</scope>
    <source>
        <strain evidence="2 3">NIES-3715</strain>
    </source>
</reference>
<feature type="region of interest" description="Disordered" evidence="1">
    <location>
        <begin position="276"/>
        <end position="311"/>
    </location>
</feature>
<dbReference type="Proteomes" id="UP001054902">
    <property type="component" value="Unassembled WGS sequence"/>
</dbReference>
<sequence>MLPPPAMDDVDVKSDNIVDFQNDDEDGFGAFNALSSDLAASAVEIPSMPMSMPPPPTMDDVGLKSDNIVDAVINDDEDGFGAFNALSSGTAEATIATAEIPSIPSMPMSMPPPPAVDDVGLKSDKIVDAVINDDEDGFGAFNALSSSSAAPLPGAAEIPSMHASILPSAVFSPTINEVNTNHSTQDDSFGAFDSVSRTAETLLVPSQTNNLPSQFNFNSGNMINTLETEKNMHPESNNFDSDDDFGDFSCSQDVTSSQKIDPFLGFDRSVQMTSNTYASNSHTQSETKNSNAVTNGDDDDDFGDFSSAGMNMSSGSTNAITDAFSIFD</sequence>
<dbReference type="EMBL" id="BLLK01000045">
    <property type="protein sequence ID" value="GFH52204.1"/>
    <property type="molecule type" value="Genomic_DNA"/>
</dbReference>
<organism evidence="2 3">
    <name type="scientific">Chaetoceros tenuissimus</name>
    <dbReference type="NCBI Taxonomy" id="426638"/>
    <lineage>
        <taxon>Eukaryota</taxon>
        <taxon>Sar</taxon>
        <taxon>Stramenopiles</taxon>
        <taxon>Ochrophyta</taxon>
        <taxon>Bacillariophyta</taxon>
        <taxon>Coscinodiscophyceae</taxon>
        <taxon>Chaetocerotophycidae</taxon>
        <taxon>Chaetocerotales</taxon>
        <taxon>Chaetocerotaceae</taxon>
        <taxon>Chaetoceros</taxon>
    </lineage>
</organism>
<dbReference type="AlphaFoldDB" id="A0AAD3H6Y1"/>
<proteinExistence type="predicted"/>
<evidence type="ECO:0000313" key="3">
    <source>
        <dbReference type="Proteomes" id="UP001054902"/>
    </source>
</evidence>
<evidence type="ECO:0000256" key="1">
    <source>
        <dbReference type="SAM" id="MobiDB-lite"/>
    </source>
</evidence>
<evidence type="ECO:0000313" key="2">
    <source>
        <dbReference type="EMBL" id="GFH52204.1"/>
    </source>
</evidence>
<feature type="compositionally biased region" description="Polar residues" evidence="1">
    <location>
        <begin position="276"/>
        <end position="294"/>
    </location>
</feature>
<accession>A0AAD3H6Y1</accession>
<protein>
    <submittedName>
        <fullName evidence="2">Uncharacterized protein</fullName>
    </submittedName>
</protein>
<name>A0AAD3H6Y1_9STRA</name>